<evidence type="ECO:0000256" key="3">
    <source>
        <dbReference type="ARBA" id="ARBA00022989"/>
    </source>
</evidence>
<dbReference type="PANTHER" id="PTHR34441">
    <property type="entry name" value="MOTILE SPERM DOMAIN-CONTAINING PROTEIN 1"/>
    <property type="match status" value="1"/>
</dbReference>
<keyword evidence="3 6" id="KW-1133">Transmembrane helix</keyword>
<keyword evidence="4 6" id="KW-0472">Membrane</keyword>
<reference evidence="8" key="1">
    <citation type="submission" date="2025-08" db="UniProtKB">
        <authorList>
            <consortium name="Ensembl"/>
        </authorList>
    </citation>
    <scope>IDENTIFICATION</scope>
</reference>
<evidence type="ECO:0000256" key="5">
    <source>
        <dbReference type="SAM" id="MobiDB-lite"/>
    </source>
</evidence>
<evidence type="ECO:0000313" key="8">
    <source>
        <dbReference type="Ensembl" id="ENSDLAP00005072201.1"/>
    </source>
</evidence>
<sequence length="277" mass="30487">MMDRDRAGWWSAGGRRGDGGQAAVRQAGRAETGSETGGETGGVSPLPVFLFPSELLFHSADRKSHRRVLTLYNPYSFSLNYKMLCTAPSLYRVVEAEGSVRAKSCVDLVVRHLDVSPRNWGRRDRFRLEVRGGGQVGGREIWAELRGGEEGGGGGDDEEERRTGDQQRALSTHTPLSPLLVPTHTHTHLQLPTAVRGVSQWVLCCCVVVCVCLLCVCGFFLCCVCVLLAALCVTVLMLPSTLRAAPWFHAVCTSPPIRNWSAPTHWVFSPWCFYGNR</sequence>
<evidence type="ECO:0000256" key="2">
    <source>
        <dbReference type="ARBA" id="ARBA00022692"/>
    </source>
</evidence>
<feature type="compositionally biased region" description="Low complexity" evidence="5">
    <location>
        <begin position="21"/>
        <end position="34"/>
    </location>
</feature>
<dbReference type="InterPro" id="IPR039283">
    <property type="entry name" value="MOSPD1/3"/>
</dbReference>
<accession>A0A8P4G7I2</accession>
<evidence type="ECO:0000313" key="9">
    <source>
        <dbReference type="Proteomes" id="UP000694389"/>
    </source>
</evidence>
<keyword evidence="2 6" id="KW-0812">Transmembrane</keyword>
<dbReference type="GO" id="GO:0016020">
    <property type="term" value="C:membrane"/>
    <property type="evidence" value="ECO:0007669"/>
    <property type="project" value="UniProtKB-SubCell"/>
</dbReference>
<evidence type="ECO:0000256" key="1">
    <source>
        <dbReference type="ARBA" id="ARBA00004141"/>
    </source>
</evidence>
<dbReference type="InterPro" id="IPR000535">
    <property type="entry name" value="MSP_dom"/>
</dbReference>
<proteinExistence type="predicted"/>
<evidence type="ECO:0000259" key="7">
    <source>
        <dbReference type="Pfam" id="PF00635"/>
    </source>
</evidence>
<feature type="transmembrane region" description="Helical" evidence="6">
    <location>
        <begin position="200"/>
        <end position="233"/>
    </location>
</feature>
<dbReference type="Gene3D" id="2.60.40.10">
    <property type="entry name" value="Immunoglobulins"/>
    <property type="match status" value="1"/>
</dbReference>
<dbReference type="PANTHER" id="PTHR34441:SF1">
    <property type="entry name" value="MOTILE SPERM DOMAIN-CONTAINING 1"/>
    <property type="match status" value="1"/>
</dbReference>
<evidence type="ECO:0000256" key="4">
    <source>
        <dbReference type="ARBA" id="ARBA00023136"/>
    </source>
</evidence>
<feature type="region of interest" description="Disordered" evidence="5">
    <location>
        <begin position="145"/>
        <end position="168"/>
    </location>
</feature>
<dbReference type="GeneTree" id="ENSGT00940000168264"/>
<reference evidence="8" key="2">
    <citation type="submission" date="2025-09" db="UniProtKB">
        <authorList>
            <consortium name="Ensembl"/>
        </authorList>
    </citation>
    <scope>IDENTIFICATION</scope>
</reference>
<dbReference type="GO" id="GO:0005737">
    <property type="term" value="C:cytoplasm"/>
    <property type="evidence" value="ECO:0007669"/>
    <property type="project" value="TreeGrafter"/>
</dbReference>
<dbReference type="InterPro" id="IPR008962">
    <property type="entry name" value="PapD-like_sf"/>
</dbReference>
<organism evidence="8 9">
    <name type="scientific">Dicentrarchus labrax</name>
    <name type="common">European seabass</name>
    <name type="synonym">Morone labrax</name>
    <dbReference type="NCBI Taxonomy" id="13489"/>
    <lineage>
        <taxon>Eukaryota</taxon>
        <taxon>Metazoa</taxon>
        <taxon>Chordata</taxon>
        <taxon>Craniata</taxon>
        <taxon>Vertebrata</taxon>
        <taxon>Euteleostomi</taxon>
        <taxon>Actinopterygii</taxon>
        <taxon>Neopterygii</taxon>
        <taxon>Teleostei</taxon>
        <taxon>Neoteleostei</taxon>
        <taxon>Acanthomorphata</taxon>
        <taxon>Eupercaria</taxon>
        <taxon>Moronidae</taxon>
        <taxon>Dicentrarchus</taxon>
    </lineage>
</organism>
<keyword evidence="9" id="KW-1185">Reference proteome</keyword>
<dbReference type="Ensembl" id="ENSDLAT00005086104.1">
    <property type="protein sequence ID" value="ENSDLAP00005072201.1"/>
    <property type="gene ID" value="ENSDLAG00005027216.1"/>
</dbReference>
<dbReference type="InterPro" id="IPR013783">
    <property type="entry name" value="Ig-like_fold"/>
</dbReference>
<dbReference type="Pfam" id="PF00635">
    <property type="entry name" value="Motile_Sperm"/>
    <property type="match status" value="1"/>
</dbReference>
<protein>
    <recommendedName>
        <fullName evidence="7">MSP domain-containing protein</fullName>
    </recommendedName>
</protein>
<comment type="subcellular location">
    <subcellularLocation>
        <location evidence="1">Membrane</location>
        <topology evidence="1">Multi-pass membrane protein</topology>
    </subcellularLocation>
</comment>
<feature type="region of interest" description="Disordered" evidence="5">
    <location>
        <begin position="1"/>
        <end position="41"/>
    </location>
</feature>
<feature type="domain" description="MSP" evidence="7">
    <location>
        <begin position="48"/>
        <end position="128"/>
    </location>
</feature>
<dbReference type="Proteomes" id="UP000694389">
    <property type="component" value="Unassembled WGS sequence"/>
</dbReference>
<dbReference type="AlphaFoldDB" id="A0A8P4G7I2"/>
<evidence type="ECO:0000256" key="6">
    <source>
        <dbReference type="SAM" id="Phobius"/>
    </source>
</evidence>
<dbReference type="SUPFAM" id="SSF49354">
    <property type="entry name" value="PapD-like"/>
    <property type="match status" value="1"/>
</dbReference>
<name>A0A8P4G7I2_DICLA</name>